<dbReference type="Proteomes" id="UP001498398">
    <property type="component" value="Unassembled WGS sequence"/>
</dbReference>
<sequence>MPGRTTTDVLVPSFDRIFPSIIQKAFRRNSPCYSYRMDPDTWIDGVFPLLKVEDIIRLRRVSKYFYLLTHEPIIWKNFLKKMTIPLPPIRPSFRYNYDPTSFEVEQLVTRAIWTDDTYRKWSPKLRHQEIIFACYQVLEMILLPGGNFLVASLTDYSRTRFYIQIFSLDHPSHDGRYGLARKAVQTKAFNLRAKFMEYRGKQGIMIMFSMRKPGVEPEKPKGYDPSEWSARTEIDPPEDLIYDCYWEHVLIDSLEILTDPWLVPSSEEYRQRAMSLPPPFELVMHFVSDTPAEHPCLFEANGKPFSAIFQRPDGIFVFQLEERQISSIRCKKNQDNGMDQCVQKIMAFRVVPAQKEILVVRTIQTAGWEHLVNDTHTIEFYPIPELGVLGLLKEPTDGPAYIEGKFAESFHISDDYLPPSGPDFPNLYDEKACPPPISIFMKTINPRGVMHYNLCPSRLVVDVRMDGTGGVDEVSEWIYRTDWAILQSTHVSEPVDARVIPGVHRALVYTVPGDDRTDDPELLALRRYHNPLFPGAGYPDPPYGYPEPEQVVIEKRYKRPTNLFCKFKINSPYLDYIKQQGFTAIAWDEGIGRVCIATPRDMHILVLDVGKMTEVWNFEKFQVGKWKRVQEMVQH</sequence>
<evidence type="ECO:0008006" key="3">
    <source>
        <dbReference type="Google" id="ProtNLM"/>
    </source>
</evidence>
<comment type="caution">
    <text evidence="1">The sequence shown here is derived from an EMBL/GenBank/DDBJ whole genome shotgun (WGS) entry which is preliminary data.</text>
</comment>
<accession>A0ABR1IW69</accession>
<proteinExistence type="predicted"/>
<name>A0ABR1IW69_9AGAR</name>
<reference evidence="1 2" key="1">
    <citation type="submission" date="2024-01" db="EMBL/GenBank/DDBJ databases">
        <title>A draft genome for the cacao thread blight pathogen Marasmiellus scandens.</title>
        <authorList>
            <person name="Baruah I.K."/>
            <person name="Leung J."/>
            <person name="Bukari Y."/>
            <person name="Amoako-Attah I."/>
            <person name="Meinhardt L.W."/>
            <person name="Bailey B.A."/>
            <person name="Cohen S.P."/>
        </authorList>
    </citation>
    <scope>NUCLEOTIDE SEQUENCE [LARGE SCALE GENOMIC DNA]</scope>
    <source>
        <strain evidence="1 2">GH-19</strain>
    </source>
</reference>
<evidence type="ECO:0000313" key="2">
    <source>
        <dbReference type="Proteomes" id="UP001498398"/>
    </source>
</evidence>
<dbReference type="EMBL" id="JBANRG010000073">
    <property type="protein sequence ID" value="KAK7439417.1"/>
    <property type="molecule type" value="Genomic_DNA"/>
</dbReference>
<keyword evidence="2" id="KW-1185">Reference proteome</keyword>
<gene>
    <name evidence="1" type="ORF">VKT23_017638</name>
</gene>
<evidence type="ECO:0000313" key="1">
    <source>
        <dbReference type="EMBL" id="KAK7439417.1"/>
    </source>
</evidence>
<dbReference type="InterPro" id="IPR036047">
    <property type="entry name" value="F-box-like_dom_sf"/>
</dbReference>
<dbReference type="SUPFAM" id="SSF81383">
    <property type="entry name" value="F-box domain"/>
    <property type="match status" value="1"/>
</dbReference>
<protein>
    <recommendedName>
        <fullName evidence="3">F-box domain-containing protein</fullName>
    </recommendedName>
</protein>
<organism evidence="1 2">
    <name type="scientific">Marasmiellus scandens</name>
    <dbReference type="NCBI Taxonomy" id="2682957"/>
    <lineage>
        <taxon>Eukaryota</taxon>
        <taxon>Fungi</taxon>
        <taxon>Dikarya</taxon>
        <taxon>Basidiomycota</taxon>
        <taxon>Agaricomycotina</taxon>
        <taxon>Agaricomycetes</taxon>
        <taxon>Agaricomycetidae</taxon>
        <taxon>Agaricales</taxon>
        <taxon>Marasmiineae</taxon>
        <taxon>Omphalotaceae</taxon>
        <taxon>Marasmiellus</taxon>
    </lineage>
</organism>